<dbReference type="Proteomes" id="UP000326837">
    <property type="component" value="Chromosome"/>
</dbReference>
<feature type="domain" description="Gfo/Idh/MocA-like oxidoreductase N-terminal" evidence="1">
    <location>
        <begin position="8"/>
        <end position="124"/>
    </location>
</feature>
<dbReference type="PANTHER" id="PTHR43377">
    <property type="entry name" value="BILIVERDIN REDUCTASE A"/>
    <property type="match status" value="1"/>
</dbReference>
<dbReference type="GO" id="GO:0000166">
    <property type="term" value="F:nucleotide binding"/>
    <property type="evidence" value="ECO:0007669"/>
    <property type="project" value="InterPro"/>
</dbReference>
<evidence type="ECO:0000313" key="3">
    <source>
        <dbReference type="EMBL" id="BBO33011.1"/>
    </source>
</evidence>
<protein>
    <recommendedName>
        <fullName evidence="5">Oxidoreductase</fullName>
    </recommendedName>
</protein>
<evidence type="ECO:0008006" key="5">
    <source>
        <dbReference type="Google" id="ProtNLM"/>
    </source>
</evidence>
<dbReference type="KEGG" id="lpav:PLANPX_2623"/>
<evidence type="ECO:0000259" key="2">
    <source>
        <dbReference type="Pfam" id="PF22725"/>
    </source>
</evidence>
<keyword evidence="4" id="KW-1185">Reference proteome</keyword>
<dbReference type="SUPFAM" id="SSF55347">
    <property type="entry name" value="Glyceraldehyde-3-phosphate dehydrogenase-like, C-terminal domain"/>
    <property type="match status" value="1"/>
</dbReference>
<proteinExistence type="predicted"/>
<dbReference type="SUPFAM" id="SSF51735">
    <property type="entry name" value="NAD(P)-binding Rossmann-fold domains"/>
    <property type="match status" value="1"/>
</dbReference>
<dbReference type="Pfam" id="PF01408">
    <property type="entry name" value="GFO_IDH_MocA"/>
    <property type="match status" value="1"/>
</dbReference>
<feature type="domain" description="GFO/IDH/MocA-like oxidoreductase" evidence="2">
    <location>
        <begin position="134"/>
        <end position="253"/>
    </location>
</feature>
<sequence length="337" mass="36219">MSNSQEPVRFGLVGAGAIAQAYAQAFTQTTAAKLVAVADSRREAAEKMADAAQCQAFTDAESMADAVELDAVLVCTPPSTHREICCALLERGIHVLCEKPLAISSVDAEAMIAAAEARGLHFTMASKFRYVADVQKAKELIANGTIGEVVLFENVFTGRVDMSTRWNSNPEIAGGGVLIDNGTHSVDVARFCLGELAEVQAMEGNRIQLLPVEDTAKMFIRSRKGVLGSIDLSWSVSKELPYFIAVYGSEGTILVGWRESKFRRAGDAEWTVFGAGYDKFAAFRGQIENFAGVVRGEESLVVTPEDALASVQVIEAAYRSLARGAWEPITEPTAELA</sequence>
<dbReference type="Gene3D" id="3.40.50.720">
    <property type="entry name" value="NAD(P)-binding Rossmann-like Domain"/>
    <property type="match status" value="1"/>
</dbReference>
<evidence type="ECO:0000313" key="4">
    <source>
        <dbReference type="Proteomes" id="UP000326837"/>
    </source>
</evidence>
<reference evidence="4" key="1">
    <citation type="submission" date="2019-10" db="EMBL/GenBank/DDBJ databases">
        <title>Lacipirellula parvula gen. nov., sp. nov., representing a lineage of planctomycetes widespread in freshwater anoxic habitats, and description of the family Lacipirellulaceae.</title>
        <authorList>
            <person name="Dedysh S.N."/>
            <person name="Kulichevskaya I.S."/>
            <person name="Beletsky A.V."/>
            <person name="Rakitin A.L."/>
            <person name="Mardanov A.V."/>
            <person name="Ivanova A.A."/>
            <person name="Saltykova V.X."/>
            <person name="Rijpstra W.I.C."/>
            <person name="Sinninghe Damste J.S."/>
            <person name="Ravin N.V."/>
        </authorList>
    </citation>
    <scope>NUCLEOTIDE SEQUENCE [LARGE SCALE GENOMIC DNA]</scope>
    <source>
        <strain evidence="4">PX69</strain>
    </source>
</reference>
<dbReference type="Pfam" id="PF22725">
    <property type="entry name" value="GFO_IDH_MocA_C3"/>
    <property type="match status" value="1"/>
</dbReference>
<dbReference type="AlphaFoldDB" id="A0A5K7XDT4"/>
<dbReference type="EMBL" id="AP021861">
    <property type="protein sequence ID" value="BBO33011.1"/>
    <property type="molecule type" value="Genomic_DNA"/>
</dbReference>
<dbReference type="PANTHER" id="PTHR43377:SF1">
    <property type="entry name" value="BILIVERDIN REDUCTASE A"/>
    <property type="match status" value="1"/>
</dbReference>
<accession>A0A5K7XDT4</accession>
<dbReference type="InterPro" id="IPR051450">
    <property type="entry name" value="Gfo/Idh/MocA_Oxidoreductases"/>
</dbReference>
<dbReference type="InterPro" id="IPR036291">
    <property type="entry name" value="NAD(P)-bd_dom_sf"/>
</dbReference>
<evidence type="ECO:0000259" key="1">
    <source>
        <dbReference type="Pfam" id="PF01408"/>
    </source>
</evidence>
<dbReference type="RefSeq" id="WP_152098879.1">
    <property type="nucleotide sequence ID" value="NZ_AP021861.1"/>
</dbReference>
<dbReference type="InterPro" id="IPR055170">
    <property type="entry name" value="GFO_IDH_MocA-like_dom"/>
</dbReference>
<organism evidence="3 4">
    <name type="scientific">Lacipirellula parvula</name>
    <dbReference type="NCBI Taxonomy" id="2650471"/>
    <lineage>
        <taxon>Bacteria</taxon>
        <taxon>Pseudomonadati</taxon>
        <taxon>Planctomycetota</taxon>
        <taxon>Planctomycetia</taxon>
        <taxon>Pirellulales</taxon>
        <taxon>Lacipirellulaceae</taxon>
        <taxon>Lacipirellula</taxon>
    </lineage>
</organism>
<dbReference type="Gene3D" id="3.30.360.10">
    <property type="entry name" value="Dihydrodipicolinate Reductase, domain 2"/>
    <property type="match status" value="1"/>
</dbReference>
<gene>
    <name evidence="3" type="ORF">PLANPX_2623</name>
</gene>
<dbReference type="InterPro" id="IPR000683">
    <property type="entry name" value="Gfo/Idh/MocA-like_OxRdtase_N"/>
</dbReference>
<name>A0A5K7XDT4_9BACT</name>